<evidence type="ECO:0000313" key="2">
    <source>
        <dbReference type="Proteomes" id="UP000503447"/>
    </source>
</evidence>
<protein>
    <submittedName>
        <fullName evidence="1">Uncharacterized protein</fullName>
    </submittedName>
</protein>
<proteinExistence type="predicted"/>
<evidence type="ECO:0000313" key="1">
    <source>
        <dbReference type="EMBL" id="QJX00912.1"/>
    </source>
</evidence>
<name>A0A6M5Z5R8_9BACT</name>
<organism evidence="1 2">
    <name type="scientific">Frigoriglobus tundricola</name>
    <dbReference type="NCBI Taxonomy" id="2774151"/>
    <lineage>
        <taxon>Bacteria</taxon>
        <taxon>Pseudomonadati</taxon>
        <taxon>Planctomycetota</taxon>
        <taxon>Planctomycetia</taxon>
        <taxon>Gemmatales</taxon>
        <taxon>Gemmataceae</taxon>
        <taxon>Frigoriglobus</taxon>
    </lineage>
</organism>
<accession>A0A6M5Z5R8</accession>
<dbReference type="AlphaFoldDB" id="A0A6M5Z5R8"/>
<reference evidence="2" key="1">
    <citation type="submission" date="2020-05" db="EMBL/GenBank/DDBJ databases">
        <title>Frigoriglobus tundricola gen. nov., sp. nov., a psychrotolerant cellulolytic planctomycete of the family Gemmataceae with two divergent copies of 16S rRNA gene.</title>
        <authorList>
            <person name="Kulichevskaya I.S."/>
            <person name="Ivanova A.A."/>
            <person name="Naumoff D.G."/>
            <person name="Beletsky A.V."/>
            <person name="Rijpstra W.I.C."/>
            <person name="Sinninghe Damste J.S."/>
            <person name="Mardanov A.V."/>
            <person name="Ravin N.V."/>
            <person name="Dedysh S.N."/>
        </authorList>
    </citation>
    <scope>NUCLEOTIDE SEQUENCE [LARGE SCALE GENOMIC DNA]</scope>
    <source>
        <strain evidence="2">PL17</strain>
    </source>
</reference>
<dbReference type="Proteomes" id="UP000503447">
    <property type="component" value="Chromosome"/>
</dbReference>
<dbReference type="EMBL" id="CP053452">
    <property type="protein sequence ID" value="QJX00912.1"/>
    <property type="molecule type" value="Genomic_DNA"/>
</dbReference>
<dbReference type="KEGG" id="ftj:FTUN_8550"/>
<keyword evidence="2" id="KW-1185">Reference proteome</keyword>
<dbReference type="RefSeq" id="WP_171475564.1">
    <property type="nucleotide sequence ID" value="NZ_CP053452.2"/>
</dbReference>
<gene>
    <name evidence="1" type="ORF">FTUN_8550</name>
</gene>
<sequence>MTRVRMVFGYGVAVVFVVWAAGTGRTGDHGGPETGKTVCLPVPDQKKVTTKTFSSKTEEFCLSPIRGLFGSQPQCGPVRTKRVLVVHTQTREEPTTKYVPVVECAQPVCPPAVAEQPAPGAVPPFVPPAGTVPVPAGPFPR</sequence>